<dbReference type="PANTHER" id="PTHR45947:SF3">
    <property type="entry name" value="SULFOQUINOVOSYL TRANSFERASE SQD2"/>
    <property type="match status" value="1"/>
</dbReference>
<proteinExistence type="predicted"/>
<dbReference type="InterPro" id="IPR028098">
    <property type="entry name" value="Glyco_trans_4-like_N"/>
</dbReference>
<dbReference type="CDD" id="cd03794">
    <property type="entry name" value="GT4_WbuB-like"/>
    <property type="match status" value="1"/>
</dbReference>
<protein>
    <submittedName>
        <fullName evidence="2">Glycosyl transferase, group 1</fullName>
    </submittedName>
</protein>
<dbReference type="Pfam" id="PF13692">
    <property type="entry name" value="Glyco_trans_1_4"/>
    <property type="match status" value="1"/>
</dbReference>
<dbReference type="InterPro" id="IPR050194">
    <property type="entry name" value="Glycosyltransferase_grp1"/>
</dbReference>
<evidence type="ECO:0000313" key="3">
    <source>
        <dbReference type="Proteomes" id="UP000000644"/>
    </source>
</evidence>
<dbReference type="PANTHER" id="PTHR45947">
    <property type="entry name" value="SULFOQUINOVOSYL TRANSFERASE SQD2"/>
    <property type="match status" value="1"/>
</dbReference>
<dbReference type="Gene3D" id="3.40.50.2000">
    <property type="entry name" value="Glycogen Phosphorylase B"/>
    <property type="match status" value="2"/>
</dbReference>
<sequence length="415" mass="44562">MAAWLVARGHEVRVVTAPPYYPDWAVGAGYSARTWKRERWQGVDVWRCPLWVPTRPGGVKRLLHLASFALGSLPVMLRQIIWRPDVVWVVEPALFCAPAALVLARLSGAKAWLHVQDFEVDAAFDLGLLRGKFLRGVVAGTERWLMRHFDVVSTISQRMHQRLLDKGVVPAQAVLSPNWVDVLAITPGGHSFSAQAGMTAKAAGTTAEAADVTGLENSFRVKLGIAPDAVVALYSGNMGGKQGLELLADVAKLCLAQAAPAHTAIIFVFCGNGAGRDDLMRRCAGLPNVHFLELQPIERLNELLAMGDVHLLPQRADAADLVMPSKLTGMLASGRPVLATAHPGTELALVVQGCGVVVPPEDPSAMALAMQALAANSILRKQLGEAGRVYALAHLDREAVLRKFESALMAVTSKS</sequence>
<evidence type="ECO:0000259" key="1">
    <source>
        <dbReference type="Pfam" id="PF13579"/>
    </source>
</evidence>
<accession>A1VS48</accession>
<name>A1VS48_POLNA</name>
<dbReference type="AlphaFoldDB" id="A1VS48"/>
<dbReference type="EMBL" id="CP000529">
    <property type="protein sequence ID" value="ABM38476.1"/>
    <property type="molecule type" value="Genomic_DNA"/>
</dbReference>
<dbReference type="GO" id="GO:0016758">
    <property type="term" value="F:hexosyltransferase activity"/>
    <property type="evidence" value="ECO:0007669"/>
    <property type="project" value="TreeGrafter"/>
</dbReference>
<dbReference type="NCBIfam" id="NF007640">
    <property type="entry name" value="PRK10307.1"/>
    <property type="match status" value="1"/>
</dbReference>
<evidence type="ECO:0000313" key="2">
    <source>
        <dbReference type="EMBL" id="ABM38476.1"/>
    </source>
</evidence>
<dbReference type="KEGG" id="pna:Pnap_3178"/>
<dbReference type="CAZy" id="GT4">
    <property type="family name" value="Glycosyltransferase Family 4"/>
</dbReference>
<dbReference type="STRING" id="365044.Pnap_3178"/>
<dbReference type="HOGENOM" id="CLU_009583_11_5_4"/>
<keyword evidence="2" id="KW-0808">Transferase</keyword>
<dbReference type="eggNOG" id="COG0438">
    <property type="taxonomic scope" value="Bacteria"/>
</dbReference>
<gene>
    <name evidence="2" type="ordered locus">Pnap_3178</name>
</gene>
<dbReference type="Pfam" id="PF13579">
    <property type="entry name" value="Glyco_trans_4_4"/>
    <property type="match status" value="1"/>
</dbReference>
<reference evidence="3" key="1">
    <citation type="journal article" date="2009" name="Environ. Microbiol.">
        <title>The genome of Polaromonas naphthalenivorans strain CJ2, isolated from coal tar-contaminated sediment, reveals physiological and metabolic versatility and evolution through extensive horizontal gene transfer.</title>
        <authorList>
            <person name="Yagi J.M."/>
            <person name="Sims D."/>
            <person name="Brettin T."/>
            <person name="Bruce D."/>
            <person name="Madsen E.L."/>
        </authorList>
    </citation>
    <scope>NUCLEOTIDE SEQUENCE [LARGE SCALE GENOMIC DNA]</scope>
    <source>
        <strain evidence="3">CJ2</strain>
    </source>
</reference>
<feature type="domain" description="Glycosyltransferase subfamily 4-like N-terminal" evidence="1">
    <location>
        <begin position="1"/>
        <end position="179"/>
    </location>
</feature>
<keyword evidence="3" id="KW-1185">Reference proteome</keyword>
<organism evidence="2 3">
    <name type="scientific">Polaromonas naphthalenivorans (strain CJ2)</name>
    <dbReference type="NCBI Taxonomy" id="365044"/>
    <lineage>
        <taxon>Bacteria</taxon>
        <taxon>Pseudomonadati</taxon>
        <taxon>Pseudomonadota</taxon>
        <taxon>Betaproteobacteria</taxon>
        <taxon>Burkholderiales</taxon>
        <taxon>Comamonadaceae</taxon>
        <taxon>Polaromonas</taxon>
    </lineage>
</organism>
<dbReference type="SUPFAM" id="SSF53756">
    <property type="entry name" value="UDP-Glycosyltransferase/glycogen phosphorylase"/>
    <property type="match status" value="1"/>
</dbReference>
<dbReference type="Proteomes" id="UP000000644">
    <property type="component" value="Chromosome"/>
</dbReference>